<feature type="transmembrane region" description="Helical" evidence="6">
    <location>
        <begin position="365"/>
        <end position="389"/>
    </location>
</feature>
<dbReference type="InterPro" id="IPR007599">
    <property type="entry name" value="DER1"/>
</dbReference>
<gene>
    <name evidence="7" type="ORF">BO78DRAFT_336626</name>
</gene>
<dbReference type="AlphaFoldDB" id="A0A319FLZ6"/>
<dbReference type="PANTHER" id="PTHR28152">
    <property type="entry name" value="HYDROXYACYL-THIOESTER DEHYDRATASE TYPE 2, MITOCHONDRIAL"/>
    <property type="match status" value="1"/>
</dbReference>
<evidence type="ECO:0000313" key="7">
    <source>
        <dbReference type="EMBL" id="PYI10083.1"/>
    </source>
</evidence>
<dbReference type="GO" id="GO:0019171">
    <property type="term" value="F:(3R)-hydroxyacyl-[acyl-carrier-protein] dehydratase activity"/>
    <property type="evidence" value="ECO:0007669"/>
    <property type="project" value="TreeGrafter"/>
</dbReference>
<keyword evidence="2 6" id="KW-0812">Transmembrane</keyword>
<dbReference type="OrthoDB" id="19102at2759"/>
<dbReference type="Proteomes" id="UP000248423">
    <property type="component" value="Unassembled WGS sequence"/>
</dbReference>
<feature type="transmembrane region" description="Helical" evidence="6">
    <location>
        <begin position="409"/>
        <end position="442"/>
    </location>
</feature>
<dbReference type="VEuPathDB" id="FungiDB:BO78DRAFT_336626"/>
<feature type="region of interest" description="Disordered" evidence="5">
    <location>
        <begin position="539"/>
        <end position="571"/>
    </location>
</feature>
<protein>
    <submittedName>
        <fullName evidence="7">DER1-domain-containing protein</fullName>
    </submittedName>
</protein>
<name>A0A319FLZ6_ASPSB</name>
<evidence type="ECO:0000256" key="1">
    <source>
        <dbReference type="ARBA" id="ARBA00004141"/>
    </source>
</evidence>
<dbReference type="InterPro" id="IPR052741">
    <property type="entry name" value="Mitochondrial_HTD2"/>
</dbReference>
<dbReference type="STRING" id="1448318.A0A319FLZ6"/>
<dbReference type="Pfam" id="PF04511">
    <property type="entry name" value="DER1"/>
    <property type="match status" value="1"/>
</dbReference>
<feature type="transmembrane region" description="Helical" evidence="6">
    <location>
        <begin position="332"/>
        <end position="353"/>
    </location>
</feature>
<reference evidence="7 8" key="1">
    <citation type="submission" date="2018-02" db="EMBL/GenBank/DDBJ databases">
        <title>The genomes of Aspergillus section Nigri reveals drivers in fungal speciation.</title>
        <authorList>
            <consortium name="DOE Joint Genome Institute"/>
            <person name="Vesth T.C."/>
            <person name="Nybo J."/>
            <person name="Theobald S."/>
            <person name="Brandl J."/>
            <person name="Frisvad J.C."/>
            <person name="Nielsen K.F."/>
            <person name="Lyhne E.K."/>
            <person name="Kogle M.E."/>
            <person name="Kuo A."/>
            <person name="Riley R."/>
            <person name="Clum A."/>
            <person name="Nolan M."/>
            <person name="Lipzen A."/>
            <person name="Salamov A."/>
            <person name="Henrissat B."/>
            <person name="Wiebenga A."/>
            <person name="De vries R.P."/>
            <person name="Grigoriev I.V."/>
            <person name="Mortensen U.H."/>
            <person name="Andersen M.R."/>
            <person name="Baker S.E."/>
        </authorList>
    </citation>
    <scope>NUCLEOTIDE SEQUENCE [LARGE SCALE GENOMIC DNA]</scope>
    <source>
        <strain evidence="7 8">CBS 121057</strain>
    </source>
</reference>
<evidence type="ECO:0000256" key="5">
    <source>
        <dbReference type="SAM" id="MobiDB-lite"/>
    </source>
</evidence>
<organism evidence="7 8">
    <name type="scientific">Aspergillus sclerotiicarbonarius (strain CBS 121057 / IBT 28362)</name>
    <dbReference type="NCBI Taxonomy" id="1448318"/>
    <lineage>
        <taxon>Eukaryota</taxon>
        <taxon>Fungi</taxon>
        <taxon>Dikarya</taxon>
        <taxon>Ascomycota</taxon>
        <taxon>Pezizomycotina</taxon>
        <taxon>Eurotiomycetes</taxon>
        <taxon>Eurotiomycetidae</taxon>
        <taxon>Eurotiales</taxon>
        <taxon>Aspergillaceae</taxon>
        <taxon>Aspergillus</taxon>
        <taxon>Aspergillus subgen. Circumdati</taxon>
    </lineage>
</organism>
<accession>A0A319FLZ6</accession>
<keyword evidence="3 6" id="KW-1133">Transmembrane helix</keyword>
<evidence type="ECO:0000256" key="6">
    <source>
        <dbReference type="SAM" id="Phobius"/>
    </source>
</evidence>
<keyword evidence="4 6" id="KW-0472">Membrane</keyword>
<dbReference type="PANTHER" id="PTHR28152:SF1">
    <property type="entry name" value="HYDROXYACYL-THIOESTER DEHYDRATASE TYPE 2, MITOCHONDRIAL"/>
    <property type="match status" value="1"/>
</dbReference>
<dbReference type="GO" id="GO:0005739">
    <property type="term" value="C:mitochondrion"/>
    <property type="evidence" value="ECO:0007669"/>
    <property type="project" value="TreeGrafter"/>
</dbReference>
<keyword evidence="8" id="KW-1185">Reference proteome</keyword>
<dbReference type="InterPro" id="IPR029069">
    <property type="entry name" value="HotDog_dom_sf"/>
</dbReference>
<feature type="transmembrane region" description="Helical" evidence="6">
    <location>
        <begin position="454"/>
        <end position="479"/>
    </location>
</feature>
<feature type="compositionally biased region" description="Polar residues" evidence="5">
    <location>
        <begin position="541"/>
        <end position="559"/>
    </location>
</feature>
<evidence type="ECO:0000313" key="8">
    <source>
        <dbReference type="Proteomes" id="UP000248423"/>
    </source>
</evidence>
<dbReference type="EMBL" id="KZ826324">
    <property type="protein sequence ID" value="PYI10083.1"/>
    <property type="molecule type" value="Genomic_DNA"/>
</dbReference>
<sequence length="571" mass="64628">MQPMRVFALDPRRTRRLLCSWQQQQQQQQRSLPATRRACSSLSDRLYRELTSRQLPLTFDYIHPQSSYLLSLTLADLLPTLTPAPNELPSARSTSRMPAGHHLVYFPPQVTLSQLLPDGTDTLHAPGSPFDRRLWAGGSVRFPTSNALALNGNRAVCVETIRDVIVKGRPGEEKVLVRIERRIGTVQEGEDHRRIRERIWKETEDETGQASIIENRNLVFMREKTPEQLSHDKASFDTENRTIKCYRNLLVHGPLTLTLLLTALRDHLCKLGLTITGIEYKNIAPLYVEEELTVCGKPKPGKSHTAWDVWIEGRDGRLAFWAAPPVTRTLTALTLLQSVFVHGGLLSGYYVLFLRHRVFKTIPEIWRLFSPFMITGPGLSLIFDLYFMFTYGSRLETESPRFSAPGDFFTYVFFVAFIIAVTAGCLLNSVIFTSALILAFVYTYSQDNRGRKASFFIVQIPVEFLPWAMLTLTLVLSGWPAALTDGMGIVAAHLYDFLTRIYPTFGGGKNYLVTPVFVRRFFAAHTPRREARAFGTAYRATDQTQNSSGGWTSSFQSPWNRRGPGRRLGGD</sequence>
<proteinExistence type="predicted"/>
<evidence type="ECO:0000256" key="2">
    <source>
        <dbReference type="ARBA" id="ARBA00022692"/>
    </source>
</evidence>
<dbReference type="SUPFAM" id="SSF144091">
    <property type="entry name" value="Rhomboid-like"/>
    <property type="match status" value="1"/>
</dbReference>
<evidence type="ECO:0000256" key="4">
    <source>
        <dbReference type="ARBA" id="ARBA00023136"/>
    </source>
</evidence>
<evidence type="ECO:0000256" key="3">
    <source>
        <dbReference type="ARBA" id="ARBA00022989"/>
    </source>
</evidence>
<dbReference type="InterPro" id="IPR035952">
    <property type="entry name" value="Rhomboid-like_sf"/>
</dbReference>
<dbReference type="SUPFAM" id="SSF54637">
    <property type="entry name" value="Thioesterase/thiol ester dehydrase-isomerase"/>
    <property type="match status" value="1"/>
</dbReference>
<dbReference type="GO" id="GO:0016020">
    <property type="term" value="C:membrane"/>
    <property type="evidence" value="ECO:0007669"/>
    <property type="project" value="UniProtKB-SubCell"/>
</dbReference>
<comment type="subcellular location">
    <subcellularLocation>
        <location evidence="1">Membrane</location>
        <topology evidence="1">Multi-pass membrane protein</topology>
    </subcellularLocation>
</comment>